<keyword evidence="1" id="KW-0732">Signal</keyword>
<gene>
    <name evidence="2" type="ORF">A2Y64_05480</name>
</gene>
<dbReference type="Proteomes" id="UP000177187">
    <property type="component" value="Unassembled WGS sequence"/>
</dbReference>
<reference evidence="2 3" key="1">
    <citation type="journal article" date="2016" name="Nat. Commun.">
        <title>Thousands of microbial genomes shed light on interconnected biogeochemical processes in an aquifer system.</title>
        <authorList>
            <person name="Anantharaman K."/>
            <person name="Brown C.T."/>
            <person name="Hug L.A."/>
            <person name="Sharon I."/>
            <person name="Castelle C.J."/>
            <person name="Probst A.J."/>
            <person name="Thomas B.C."/>
            <person name="Singh A."/>
            <person name="Wilkins M.J."/>
            <person name="Karaoz U."/>
            <person name="Brodie E.L."/>
            <person name="Williams K.H."/>
            <person name="Hubbard S.S."/>
            <person name="Banfield J.F."/>
        </authorList>
    </citation>
    <scope>NUCLEOTIDE SEQUENCE [LARGE SCALE GENOMIC DNA]</scope>
</reference>
<proteinExistence type="predicted"/>
<comment type="caution">
    <text evidence="2">The sequence shown here is derived from an EMBL/GenBank/DDBJ whole genome shotgun (WGS) entry which is preliminary data.</text>
</comment>
<sequence length="156" mass="17013">MRDSVFLKAALGVALLAASATADIRAWTPADEPGTPEHAVRDFLIALRNGDADAALALFDDAPWLGTEWEPEVRANRARLEDLGTGEPLGFVYDIPRRAAADRTVPDLGRDEVVICEAGLSYPDGAGGWSALELNVFYLMRFGETWKVTLWKAKNP</sequence>
<dbReference type="EMBL" id="MFAF01000077">
    <property type="protein sequence ID" value="OGD75317.1"/>
    <property type="molecule type" value="Genomic_DNA"/>
</dbReference>
<name>A0A1F5F6P4_9BACT</name>
<feature type="chain" id="PRO_5009518505" description="DUF4440 domain-containing protein" evidence="1">
    <location>
        <begin position="23"/>
        <end position="156"/>
    </location>
</feature>
<dbReference type="STRING" id="1817816.A2Y64_05480"/>
<evidence type="ECO:0000313" key="2">
    <source>
        <dbReference type="EMBL" id="OGD75317.1"/>
    </source>
</evidence>
<evidence type="ECO:0008006" key="4">
    <source>
        <dbReference type="Google" id="ProtNLM"/>
    </source>
</evidence>
<evidence type="ECO:0000256" key="1">
    <source>
        <dbReference type="SAM" id="SignalP"/>
    </source>
</evidence>
<protein>
    <recommendedName>
        <fullName evidence="4">DUF4440 domain-containing protein</fullName>
    </recommendedName>
</protein>
<accession>A0A1F5F6P4</accession>
<dbReference type="AlphaFoldDB" id="A0A1F5F6P4"/>
<evidence type="ECO:0000313" key="3">
    <source>
        <dbReference type="Proteomes" id="UP000177187"/>
    </source>
</evidence>
<feature type="signal peptide" evidence="1">
    <location>
        <begin position="1"/>
        <end position="22"/>
    </location>
</feature>
<organism evidence="2 3">
    <name type="scientific">Candidatus Coatesbacteria bacterium RBG_13_66_14</name>
    <dbReference type="NCBI Taxonomy" id="1817816"/>
    <lineage>
        <taxon>Bacteria</taxon>
        <taxon>Candidatus Coatesiibacteriota</taxon>
    </lineage>
</organism>